<keyword evidence="1" id="KW-0456">Lyase</keyword>
<proteinExistence type="predicted"/>
<keyword evidence="4" id="KW-1185">Reference proteome</keyword>
<evidence type="ECO:0000313" key="4">
    <source>
        <dbReference type="Proteomes" id="UP001444661"/>
    </source>
</evidence>
<dbReference type="PROSITE" id="PS00665">
    <property type="entry name" value="DHDPS_1"/>
    <property type="match status" value="1"/>
</dbReference>
<evidence type="ECO:0000256" key="2">
    <source>
        <dbReference type="ARBA" id="ARBA00023270"/>
    </source>
</evidence>
<dbReference type="Gene3D" id="3.20.20.70">
    <property type="entry name" value="Aldolase class I"/>
    <property type="match status" value="1"/>
</dbReference>
<protein>
    <recommendedName>
        <fullName evidence="5">Dihydrodipicolinate synthase</fullName>
    </recommendedName>
</protein>
<dbReference type="InterPro" id="IPR020624">
    <property type="entry name" value="Schiff_base-form_aldolases_CS"/>
</dbReference>
<dbReference type="InterPro" id="IPR013785">
    <property type="entry name" value="Aldolase_TIM"/>
</dbReference>
<reference evidence="3 4" key="1">
    <citation type="submission" date="2023-01" db="EMBL/GenBank/DDBJ databases">
        <title>Analysis of 21 Apiospora genomes using comparative genomics revels a genus with tremendous synthesis potential of carbohydrate active enzymes and secondary metabolites.</title>
        <authorList>
            <person name="Sorensen T."/>
        </authorList>
    </citation>
    <scope>NUCLEOTIDE SEQUENCE [LARGE SCALE GENOMIC DNA]</scope>
    <source>
        <strain evidence="3 4">CBS 33761</strain>
    </source>
</reference>
<name>A0ABR1S2H7_9PEZI</name>
<dbReference type="Proteomes" id="UP001444661">
    <property type="component" value="Unassembled WGS sequence"/>
</dbReference>
<dbReference type="PANTHER" id="PTHR12128">
    <property type="entry name" value="DIHYDRODIPICOLINATE SYNTHASE"/>
    <property type="match status" value="1"/>
</dbReference>
<dbReference type="CDD" id="cd00408">
    <property type="entry name" value="DHDPS-like"/>
    <property type="match status" value="1"/>
</dbReference>
<keyword evidence="2" id="KW-0704">Schiff base</keyword>
<comment type="caution">
    <text evidence="3">The sequence shown here is derived from an EMBL/GenBank/DDBJ whole genome shotgun (WGS) entry which is preliminary data.</text>
</comment>
<dbReference type="InterPro" id="IPR002220">
    <property type="entry name" value="DapA-like"/>
</dbReference>
<organism evidence="3 4">
    <name type="scientific">Apiospora rasikravindrae</name>
    <dbReference type="NCBI Taxonomy" id="990691"/>
    <lineage>
        <taxon>Eukaryota</taxon>
        <taxon>Fungi</taxon>
        <taxon>Dikarya</taxon>
        <taxon>Ascomycota</taxon>
        <taxon>Pezizomycotina</taxon>
        <taxon>Sordariomycetes</taxon>
        <taxon>Xylariomycetidae</taxon>
        <taxon>Amphisphaeriales</taxon>
        <taxon>Apiosporaceae</taxon>
        <taxon>Apiospora</taxon>
    </lineage>
</organism>
<dbReference type="SUPFAM" id="SSF51569">
    <property type="entry name" value="Aldolase"/>
    <property type="match status" value="1"/>
</dbReference>
<evidence type="ECO:0008006" key="5">
    <source>
        <dbReference type="Google" id="ProtNLM"/>
    </source>
</evidence>
<dbReference type="PRINTS" id="PR00146">
    <property type="entry name" value="DHPICSNTHASE"/>
</dbReference>
<evidence type="ECO:0000313" key="3">
    <source>
        <dbReference type="EMBL" id="KAK8024348.1"/>
    </source>
</evidence>
<evidence type="ECO:0000256" key="1">
    <source>
        <dbReference type="ARBA" id="ARBA00023239"/>
    </source>
</evidence>
<sequence>MAPVPPAGIYVPVPTFFQSKKSASYNAIASPYDADTQAAHSVYLAKAGITGLVVLGSTGEAIHLTNKERSEILSSVRKALDGAGFKDYPIVAGTATQNVEETVSQLKGAKEAGAQWGLCLVPGFFAGASTQEGIIQWFTAVADQSPIPILIASPAYTTLSYHYPGVSNNVKVIPSTYVTLSNHPNIVGCKLSHGDMSYHAQVASNPSIDHAQFQTFSGLGQQLLPVVTVGGAGAIDGCAGFFPKTVVKLYDLSTKTVGLTEDEVRRRRELQYKLSAMEELIVQTGTVGIKEAISRLRGFGDPDGTRLPLLGGLPGGDAAWAQWKECIDAMEEEENSL</sequence>
<dbReference type="PANTHER" id="PTHR12128:SF68">
    <property type="entry name" value="DIHYDRODIPICOLINATE SYNTHETASE"/>
    <property type="match status" value="1"/>
</dbReference>
<dbReference type="SMART" id="SM01130">
    <property type="entry name" value="DHDPS"/>
    <property type="match status" value="1"/>
</dbReference>
<accession>A0ABR1S2H7</accession>
<gene>
    <name evidence="3" type="ORF">PG993_012414</name>
</gene>
<dbReference type="Pfam" id="PF00701">
    <property type="entry name" value="DHDPS"/>
    <property type="match status" value="1"/>
</dbReference>
<dbReference type="EMBL" id="JAQQWK010000011">
    <property type="protein sequence ID" value="KAK8024348.1"/>
    <property type="molecule type" value="Genomic_DNA"/>
</dbReference>